<feature type="region of interest" description="Disordered" evidence="1">
    <location>
        <begin position="295"/>
        <end position="333"/>
    </location>
</feature>
<dbReference type="EMBL" id="CAKOAT010847376">
    <property type="protein sequence ID" value="CAH8389631.1"/>
    <property type="molecule type" value="Genomic_DNA"/>
</dbReference>
<evidence type="ECO:0000259" key="2">
    <source>
        <dbReference type="SMART" id="SM01054"/>
    </source>
</evidence>
<feature type="region of interest" description="Disordered" evidence="1">
    <location>
        <begin position="127"/>
        <end position="191"/>
    </location>
</feature>
<dbReference type="PANTHER" id="PTHR33349">
    <property type="entry name" value="EMB|CAB62594.1"/>
    <property type="match status" value="1"/>
</dbReference>
<feature type="compositionally biased region" description="Basic and acidic residues" evidence="1">
    <location>
        <begin position="224"/>
        <end position="243"/>
    </location>
</feature>
<name>A0ABC8M0C1_ERUVS</name>
<dbReference type="InterPro" id="IPR012417">
    <property type="entry name" value="CaM-bd_dom_pln"/>
</dbReference>
<feature type="region of interest" description="Disordered" evidence="1">
    <location>
        <begin position="441"/>
        <end position="463"/>
    </location>
</feature>
<dbReference type="AlphaFoldDB" id="A0ABC8M0C1"/>
<gene>
    <name evidence="3" type="ORF">ERUC_LOCUS42114</name>
</gene>
<feature type="region of interest" description="Disordered" evidence="1">
    <location>
        <begin position="221"/>
        <end position="253"/>
    </location>
</feature>
<evidence type="ECO:0000313" key="3">
    <source>
        <dbReference type="EMBL" id="CAH8389631.1"/>
    </source>
</evidence>
<feature type="domain" description="Calmodulin-binding" evidence="2">
    <location>
        <begin position="342"/>
        <end position="438"/>
    </location>
</feature>
<evidence type="ECO:0000256" key="1">
    <source>
        <dbReference type="SAM" id="MobiDB-lite"/>
    </source>
</evidence>
<reference evidence="3 4" key="1">
    <citation type="submission" date="2022-03" db="EMBL/GenBank/DDBJ databases">
        <authorList>
            <person name="Macdonald S."/>
            <person name="Ahmed S."/>
            <person name="Newling K."/>
        </authorList>
    </citation>
    <scope>NUCLEOTIDE SEQUENCE [LARGE SCALE GENOMIC DNA]</scope>
</reference>
<feature type="region of interest" description="Disordered" evidence="1">
    <location>
        <begin position="1"/>
        <end position="28"/>
    </location>
</feature>
<dbReference type="Pfam" id="PF07839">
    <property type="entry name" value="CaM_binding"/>
    <property type="match status" value="1"/>
</dbReference>
<dbReference type="SMART" id="SM01054">
    <property type="entry name" value="CaM_binding"/>
    <property type="match status" value="1"/>
</dbReference>
<evidence type="ECO:0000313" key="4">
    <source>
        <dbReference type="Proteomes" id="UP001642260"/>
    </source>
</evidence>
<feature type="region of interest" description="Disordered" evidence="1">
    <location>
        <begin position="58"/>
        <end position="82"/>
    </location>
</feature>
<sequence length="463" mass="50805">MAEENTSKIKETENCSDTNPQEMMSEEGSVRTVIVKDVVDVEDVVSVALKGQEECVSVTKEAPKPPSVSLRRHSTGAIGTRGGKLEVQSRYLGNHHVPSTHDLCKHGKLPDRDDPVKPWKVVRRRSVEGSEVVKAETSGLRRMSLGSPSRQIRNTKPQSPVAAKRDALAVKKRPCGSSVTSETSSYKGDNEMVRSVDGLSVRSKGTESTLSSGSVIVKKVPGLRNEKSDSAMKKVSRTSDAESSKVYTPRIKDKAKAQAISNEDVKEKAKVQTISNEDVKEKTVCVVEASVKDVKRSSEKKTMRSRLISLATPKQVPGKVSTRKKKESGDAKTKKIGVKITLAKQLSFKKGKSLAPKLEDASPKQIKFKNLKGVVESRTDSCESSKREKVVLRRRKVEGKKKMMTLLNSVIEETANKLMKVRKTKVKALIGAFETVISLQDTKTPQGKEETSESKVNPLGENK</sequence>
<feature type="compositionally biased region" description="Basic and acidic residues" evidence="1">
    <location>
        <begin position="102"/>
        <end position="117"/>
    </location>
</feature>
<protein>
    <recommendedName>
        <fullName evidence="2">Calmodulin-binding domain-containing protein</fullName>
    </recommendedName>
</protein>
<feature type="region of interest" description="Disordered" evidence="1">
    <location>
        <begin position="98"/>
        <end position="117"/>
    </location>
</feature>
<accession>A0ABC8M0C1</accession>
<feature type="compositionally biased region" description="Polar residues" evidence="1">
    <location>
        <begin position="177"/>
        <end position="187"/>
    </location>
</feature>
<dbReference type="PANTHER" id="PTHR33349:SF41">
    <property type="entry name" value="EMB|CAB62594.1"/>
    <property type="match status" value="1"/>
</dbReference>
<dbReference type="Proteomes" id="UP001642260">
    <property type="component" value="Unassembled WGS sequence"/>
</dbReference>
<comment type="caution">
    <text evidence="3">The sequence shown here is derived from an EMBL/GenBank/DDBJ whole genome shotgun (WGS) entry which is preliminary data.</text>
</comment>
<proteinExistence type="predicted"/>
<feature type="compositionally biased region" description="Polar residues" evidence="1">
    <location>
        <begin position="146"/>
        <end position="158"/>
    </location>
</feature>
<keyword evidence="4" id="KW-1185">Reference proteome</keyword>
<feature type="compositionally biased region" description="Basic and acidic residues" evidence="1">
    <location>
        <begin position="1"/>
        <end position="13"/>
    </location>
</feature>
<organism evidence="3 4">
    <name type="scientific">Eruca vesicaria subsp. sativa</name>
    <name type="common">Garden rocket</name>
    <name type="synonym">Eruca sativa</name>
    <dbReference type="NCBI Taxonomy" id="29727"/>
    <lineage>
        <taxon>Eukaryota</taxon>
        <taxon>Viridiplantae</taxon>
        <taxon>Streptophyta</taxon>
        <taxon>Embryophyta</taxon>
        <taxon>Tracheophyta</taxon>
        <taxon>Spermatophyta</taxon>
        <taxon>Magnoliopsida</taxon>
        <taxon>eudicotyledons</taxon>
        <taxon>Gunneridae</taxon>
        <taxon>Pentapetalae</taxon>
        <taxon>rosids</taxon>
        <taxon>malvids</taxon>
        <taxon>Brassicales</taxon>
        <taxon>Brassicaceae</taxon>
        <taxon>Brassiceae</taxon>
        <taxon>Eruca</taxon>
    </lineage>
</organism>